<protein>
    <submittedName>
        <fullName evidence="5">Uncharacterized protein</fullName>
    </submittedName>
</protein>
<sequence length="174" mass="19822">MNETNRNSIDSENNPFPFSNEDFVGSSLNLAQSPPQTCIKVIDLLISYSSAEVDAAKRGIKSIGVDLDPRLIKECKELSKSLNLDHLTEFVLLDMFDFDLSNFTICSCYIYKKTLNDLHFKLNTRLALGGFTLATILYPFNKINPVFNDDIYKIFVYDQTSLVVNNQNKNKKNF</sequence>
<keyword evidence="3" id="KW-0808">Transferase</keyword>
<dbReference type="Proteomes" id="UP001211065">
    <property type="component" value="Unassembled WGS sequence"/>
</dbReference>
<dbReference type="GO" id="GO:0005739">
    <property type="term" value="C:mitochondrion"/>
    <property type="evidence" value="ECO:0007669"/>
    <property type="project" value="TreeGrafter"/>
</dbReference>
<evidence type="ECO:0000313" key="6">
    <source>
        <dbReference type="Proteomes" id="UP001211065"/>
    </source>
</evidence>
<dbReference type="Gene3D" id="3.40.50.150">
    <property type="entry name" value="Vaccinia Virus protein VP39"/>
    <property type="match status" value="1"/>
</dbReference>
<dbReference type="SUPFAM" id="SSF53335">
    <property type="entry name" value="S-adenosyl-L-methionine-dependent methyltransferases"/>
    <property type="match status" value="1"/>
</dbReference>
<dbReference type="InterPro" id="IPR029063">
    <property type="entry name" value="SAM-dependent_MTases_sf"/>
</dbReference>
<dbReference type="PANTHER" id="PTHR13610:SF11">
    <property type="entry name" value="METHYLTRANSFERASE DOMAIN-CONTAINING PROTEIN"/>
    <property type="match status" value="1"/>
</dbReference>
<evidence type="ECO:0000256" key="1">
    <source>
        <dbReference type="ARBA" id="ARBA00010633"/>
    </source>
</evidence>
<dbReference type="GO" id="GO:0032259">
    <property type="term" value="P:methylation"/>
    <property type="evidence" value="ECO:0007669"/>
    <property type="project" value="UniProtKB-KW"/>
</dbReference>
<evidence type="ECO:0000256" key="2">
    <source>
        <dbReference type="ARBA" id="ARBA00022603"/>
    </source>
</evidence>
<dbReference type="InterPro" id="IPR026170">
    <property type="entry name" value="FAM173A/B"/>
</dbReference>
<keyword evidence="2" id="KW-0489">Methyltransferase</keyword>
<accession>A0AAD5XUT4</accession>
<dbReference type="EMBL" id="JADGJW010000448">
    <property type="protein sequence ID" value="KAJ3217021.1"/>
    <property type="molecule type" value="Genomic_DNA"/>
</dbReference>
<keyword evidence="6" id="KW-1185">Reference proteome</keyword>
<comment type="caution">
    <text evidence="5">The sequence shown here is derived from an EMBL/GenBank/DDBJ whole genome shotgun (WGS) entry which is preliminary data.</text>
</comment>
<gene>
    <name evidence="5" type="ORF">HK099_005624</name>
</gene>
<dbReference type="PANTHER" id="PTHR13610">
    <property type="entry name" value="METHYLTRANSFERASE DOMAIN-CONTAINING PROTEIN"/>
    <property type="match status" value="1"/>
</dbReference>
<keyword evidence="4" id="KW-0949">S-adenosyl-L-methionine</keyword>
<organism evidence="5 6">
    <name type="scientific">Clydaea vesicula</name>
    <dbReference type="NCBI Taxonomy" id="447962"/>
    <lineage>
        <taxon>Eukaryota</taxon>
        <taxon>Fungi</taxon>
        <taxon>Fungi incertae sedis</taxon>
        <taxon>Chytridiomycota</taxon>
        <taxon>Chytridiomycota incertae sedis</taxon>
        <taxon>Chytridiomycetes</taxon>
        <taxon>Lobulomycetales</taxon>
        <taxon>Lobulomycetaceae</taxon>
        <taxon>Clydaea</taxon>
    </lineage>
</organism>
<name>A0AAD5XUT4_9FUNG</name>
<comment type="similarity">
    <text evidence="1">Belongs to the ANT/ATPSC lysine N-methyltransferase family.</text>
</comment>
<proteinExistence type="inferred from homology"/>
<reference evidence="5" key="1">
    <citation type="submission" date="2020-05" db="EMBL/GenBank/DDBJ databases">
        <title>Phylogenomic resolution of chytrid fungi.</title>
        <authorList>
            <person name="Stajich J.E."/>
            <person name="Amses K."/>
            <person name="Simmons R."/>
            <person name="Seto K."/>
            <person name="Myers J."/>
            <person name="Bonds A."/>
            <person name="Quandt C.A."/>
            <person name="Barry K."/>
            <person name="Liu P."/>
            <person name="Grigoriev I."/>
            <person name="Longcore J.E."/>
            <person name="James T.Y."/>
        </authorList>
    </citation>
    <scope>NUCLEOTIDE SEQUENCE</scope>
    <source>
        <strain evidence="5">JEL0476</strain>
    </source>
</reference>
<dbReference type="GO" id="GO:0016279">
    <property type="term" value="F:protein-lysine N-methyltransferase activity"/>
    <property type="evidence" value="ECO:0007669"/>
    <property type="project" value="InterPro"/>
</dbReference>
<dbReference type="GO" id="GO:1905706">
    <property type="term" value="P:regulation of mitochondrial ATP synthesis coupled proton transport"/>
    <property type="evidence" value="ECO:0007669"/>
    <property type="project" value="TreeGrafter"/>
</dbReference>
<evidence type="ECO:0000256" key="3">
    <source>
        <dbReference type="ARBA" id="ARBA00022679"/>
    </source>
</evidence>
<dbReference type="AlphaFoldDB" id="A0AAD5XUT4"/>
<evidence type="ECO:0000256" key="4">
    <source>
        <dbReference type="ARBA" id="ARBA00022691"/>
    </source>
</evidence>
<evidence type="ECO:0000313" key="5">
    <source>
        <dbReference type="EMBL" id="KAJ3217021.1"/>
    </source>
</evidence>